<comment type="subcellular location">
    <subcellularLocation>
        <location evidence="1">Cell membrane</location>
        <topology evidence="1">Multi-pass membrane protein</topology>
    </subcellularLocation>
</comment>
<keyword evidence="5 6" id="KW-0472">Membrane</keyword>
<dbReference type="InterPro" id="IPR001851">
    <property type="entry name" value="ABC_transp_permease"/>
</dbReference>
<feature type="transmembrane region" description="Helical" evidence="6">
    <location>
        <begin position="81"/>
        <end position="99"/>
    </location>
</feature>
<dbReference type="RefSeq" id="WP_377048992.1">
    <property type="nucleotide sequence ID" value="NZ_JBHLVZ010000002.1"/>
</dbReference>
<dbReference type="Pfam" id="PF02653">
    <property type="entry name" value="BPD_transp_2"/>
    <property type="match status" value="1"/>
</dbReference>
<dbReference type="PANTHER" id="PTHR30482:SF17">
    <property type="entry name" value="ABC TRANSPORTER ATP-BINDING PROTEIN"/>
    <property type="match status" value="1"/>
</dbReference>
<keyword evidence="2" id="KW-1003">Cell membrane</keyword>
<feature type="transmembrane region" description="Helical" evidence="6">
    <location>
        <begin position="246"/>
        <end position="270"/>
    </location>
</feature>
<feature type="transmembrane region" description="Helical" evidence="6">
    <location>
        <begin position="105"/>
        <end position="122"/>
    </location>
</feature>
<dbReference type="CDD" id="cd06581">
    <property type="entry name" value="TM_PBP1_LivM_like"/>
    <property type="match status" value="1"/>
</dbReference>
<evidence type="ECO:0000256" key="2">
    <source>
        <dbReference type="ARBA" id="ARBA00022475"/>
    </source>
</evidence>
<keyword evidence="4 6" id="KW-1133">Transmembrane helix</keyword>
<gene>
    <name evidence="7" type="ORF">ACFFIC_04745</name>
</gene>
<reference evidence="7 8" key="1">
    <citation type="submission" date="2024-09" db="EMBL/GenBank/DDBJ databases">
        <authorList>
            <person name="Sun Q."/>
            <person name="Mori K."/>
        </authorList>
    </citation>
    <scope>NUCLEOTIDE SEQUENCE [LARGE SCALE GENOMIC DNA]</scope>
    <source>
        <strain evidence="7 8">CCM 7468</strain>
    </source>
</reference>
<evidence type="ECO:0000256" key="3">
    <source>
        <dbReference type="ARBA" id="ARBA00022692"/>
    </source>
</evidence>
<dbReference type="Proteomes" id="UP001589789">
    <property type="component" value="Unassembled WGS sequence"/>
</dbReference>
<evidence type="ECO:0000256" key="6">
    <source>
        <dbReference type="SAM" id="Phobius"/>
    </source>
</evidence>
<protein>
    <submittedName>
        <fullName evidence="7">Branched-chain amino acid ABC transporter permease</fullName>
    </submittedName>
</protein>
<organism evidence="7 8">
    <name type="scientific">Muricoccus vinaceus</name>
    <dbReference type="NCBI Taxonomy" id="424704"/>
    <lineage>
        <taxon>Bacteria</taxon>
        <taxon>Pseudomonadati</taxon>
        <taxon>Pseudomonadota</taxon>
        <taxon>Alphaproteobacteria</taxon>
        <taxon>Acetobacterales</taxon>
        <taxon>Roseomonadaceae</taxon>
        <taxon>Muricoccus</taxon>
    </lineage>
</organism>
<evidence type="ECO:0000313" key="8">
    <source>
        <dbReference type="Proteomes" id="UP001589789"/>
    </source>
</evidence>
<dbReference type="PANTHER" id="PTHR30482">
    <property type="entry name" value="HIGH-AFFINITY BRANCHED-CHAIN AMINO ACID TRANSPORT SYSTEM PERMEASE"/>
    <property type="match status" value="1"/>
</dbReference>
<keyword evidence="3 6" id="KW-0812">Transmembrane</keyword>
<keyword evidence="8" id="KW-1185">Reference proteome</keyword>
<evidence type="ECO:0000256" key="4">
    <source>
        <dbReference type="ARBA" id="ARBA00022989"/>
    </source>
</evidence>
<proteinExistence type="predicted"/>
<evidence type="ECO:0000313" key="7">
    <source>
        <dbReference type="EMBL" id="MFC0384858.1"/>
    </source>
</evidence>
<dbReference type="InterPro" id="IPR043428">
    <property type="entry name" value="LivM-like"/>
</dbReference>
<accession>A0ABV6IMM0</accession>
<evidence type="ECO:0000256" key="1">
    <source>
        <dbReference type="ARBA" id="ARBA00004651"/>
    </source>
</evidence>
<dbReference type="EMBL" id="JBHLVZ010000002">
    <property type="protein sequence ID" value="MFC0384858.1"/>
    <property type="molecule type" value="Genomic_DNA"/>
</dbReference>
<sequence length="314" mass="32103">MGRLMRAPLHALPWLAAAAGYFLLPEQLPLLSSIAIAALFTVSLDLIVGYAGVVTLGQAAFFGAGAYTAGLLAQNGWGEPLSGLLAAAAVAAVLGLVTAPLVLRSGALAGLMVTLGLGLMLYEAANKAAAITGGADGLQGVEVWPVLGVFRFDLYGQTAYLYSLAVLFVLFWLAKLIVASPYGLSLRGINGNPRRAPALGVPVKARLTAAYALAAAYAGVAGALLAQTTAFVSLDALSFQRSADGLLMLVLGGLGSLYGALIGAAAFTLAHHALSEASPIFWQLWLGIALIALALFGRGGLMGLLRKLSRSRGA</sequence>
<feature type="transmembrane region" description="Helical" evidence="6">
    <location>
        <begin position="209"/>
        <end position="234"/>
    </location>
</feature>
<comment type="caution">
    <text evidence="7">The sequence shown here is derived from an EMBL/GenBank/DDBJ whole genome shotgun (WGS) entry which is preliminary data.</text>
</comment>
<feature type="transmembrane region" description="Helical" evidence="6">
    <location>
        <begin position="159"/>
        <end position="178"/>
    </location>
</feature>
<evidence type="ECO:0000256" key="5">
    <source>
        <dbReference type="ARBA" id="ARBA00023136"/>
    </source>
</evidence>
<feature type="transmembrane region" description="Helical" evidence="6">
    <location>
        <begin position="282"/>
        <end position="305"/>
    </location>
</feature>
<name>A0ABV6IMM0_9PROT</name>